<evidence type="ECO:0000313" key="8">
    <source>
        <dbReference type="Proteomes" id="UP000030693"/>
    </source>
</evidence>
<dbReference type="InterPro" id="IPR000571">
    <property type="entry name" value="Znf_CCCH"/>
</dbReference>
<dbReference type="Proteomes" id="UP000030693">
    <property type="component" value="Unassembled WGS sequence"/>
</dbReference>
<proteinExistence type="predicted"/>
<name>A0A058ZHP4_FONAL</name>
<evidence type="ECO:0000256" key="4">
    <source>
        <dbReference type="PROSITE-ProRule" id="PRU00723"/>
    </source>
</evidence>
<dbReference type="GeneID" id="20525735"/>
<evidence type="ECO:0000256" key="2">
    <source>
        <dbReference type="ARBA" id="ARBA00022771"/>
    </source>
</evidence>
<evidence type="ECO:0000313" key="7">
    <source>
        <dbReference type="EMBL" id="KCV73471.1"/>
    </source>
</evidence>
<dbReference type="GO" id="GO:0008270">
    <property type="term" value="F:zinc ion binding"/>
    <property type="evidence" value="ECO:0007669"/>
    <property type="project" value="UniProtKB-KW"/>
</dbReference>
<evidence type="ECO:0000256" key="1">
    <source>
        <dbReference type="ARBA" id="ARBA00022723"/>
    </source>
</evidence>
<feature type="zinc finger region" description="C3H1-type" evidence="4">
    <location>
        <begin position="144"/>
        <end position="172"/>
    </location>
</feature>
<feature type="zinc finger region" description="C3H1-type" evidence="4">
    <location>
        <begin position="188"/>
        <end position="216"/>
    </location>
</feature>
<evidence type="ECO:0000256" key="3">
    <source>
        <dbReference type="ARBA" id="ARBA00022833"/>
    </source>
</evidence>
<dbReference type="EMBL" id="KB932201">
    <property type="protein sequence ID" value="KCV73471.1"/>
    <property type="molecule type" value="Genomic_DNA"/>
</dbReference>
<keyword evidence="3 4" id="KW-0862">Zinc</keyword>
<keyword evidence="2 4" id="KW-0863">Zinc-finger</keyword>
<dbReference type="STRING" id="691883.A0A058ZHP4"/>
<reference evidence="7" key="1">
    <citation type="submission" date="2013-04" db="EMBL/GenBank/DDBJ databases">
        <title>The Genome Sequence of Fonticula alba ATCC 38817.</title>
        <authorList>
            <consortium name="The Broad Institute Genomics Platform"/>
            <person name="Russ C."/>
            <person name="Cuomo C."/>
            <person name="Burger G."/>
            <person name="Gray M.W."/>
            <person name="Holland P.W.H."/>
            <person name="King N."/>
            <person name="Lang F.B.F."/>
            <person name="Roger A.J."/>
            <person name="Ruiz-Trillo I."/>
            <person name="Brown M."/>
            <person name="Walker B."/>
            <person name="Young S."/>
            <person name="Zeng Q."/>
            <person name="Gargeya S."/>
            <person name="Fitzgerald M."/>
            <person name="Haas B."/>
            <person name="Abouelleil A."/>
            <person name="Allen A.W."/>
            <person name="Alvarado L."/>
            <person name="Arachchi H.M."/>
            <person name="Berlin A.M."/>
            <person name="Chapman S.B."/>
            <person name="Gainer-Dewar J."/>
            <person name="Goldberg J."/>
            <person name="Griggs A."/>
            <person name="Gujja S."/>
            <person name="Hansen M."/>
            <person name="Howarth C."/>
            <person name="Imamovic A."/>
            <person name="Ireland A."/>
            <person name="Larimer J."/>
            <person name="McCowan C."/>
            <person name="Murphy C."/>
            <person name="Pearson M."/>
            <person name="Poon T.W."/>
            <person name="Priest M."/>
            <person name="Roberts A."/>
            <person name="Saif S."/>
            <person name="Shea T."/>
            <person name="Sisk P."/>
            <person name="Sykes S."/>
            <person name="Wortman J."/>
            <person name="Nusbaum C."/>
            <person name="Birren B."/>
        </authorList>
    </citation>
    <scope>NUCLEOTIDE SEQUENCE [LARGE SCALE GENOMIC DNA]</scope>
    <source>
        <strain evidence="7">ATCC 38817</strain>
    </source>
</reference>
<evidence type="ECO:0000256" key="5">
    <source>
        <dbReference type="SAM" id="MobiDB-lite"/>
    </source>
</evidence>
<dbReference type="AlphaFoldDB" id="A0A058ZHP4"/>
<organism evidence="7">
    <name type="scientific">Fonticula alba</name>
    <name type="common">Slime mold</name>
    <dbReference type="NCBI Taxonomy" id="691883"/>
    <lineage>
        <taxon>Eukaryota</taxon>
        <taxon>Rotosphaerida</taxon>
        <taxon>Fonticulaceae</taxon>
        <taxon>Fonticula</taxon>
    </lineage>
</organism>
<evidence type="ECO:0000259" key="6">
    <source>
        <dbReference type="PROSITE" id="PS50103"/>
    </source>
</evidence>
<dbReference type="Gene3D" id="4.10.1000.10">
    <property type="entry name" value="Zinc finger, CCCH-type"/>
    <property type="match status" value="1"/>
</dbReference>
<gene>
    <name evidence="7" type="ORF">H696_01010</name>
</gene>
<dbReference type="Gene3D" id="3.30.1370.110">
    <property type="match status" value="1"/>
</dbReference>
<dbReference type="InterPro" id="IPR036063">
    <property type="entry name" value="Smr_dom_sf"/>
</dbReference>
<dbReference type="Pfam" id="PF25542">
    <property type="entry name" value="zf-CCCH_12"/>
    <property type="match status" value="1"/>
</dbReference>
<feature type="domain" description="C3H1-type" evidence="6">
    <location>
        <begin position="188"/>
        <end position="216"/>
    </location>
</feature>
<dbReference type="PROSITE" id="PS50103">
    <property type="entry name" value="ZF_C3H1"/>
    <property type="match status" value="2"/>
</dbReference>
<feature type="region of interest" description="Disordered" evidence="5">
    <location>
        <begin position="248"/>
        <end position="285"/>
    </location>
</feature>
<dbReference type="SUPFAM" id="SSF90229">
    <property type="entry name" value="CCCH zinc finger"/>
    <property type="match status" value="1"/>
</dbReference>
<sequence length="611" mass="66906">MEHANTTPEWLIDILMPACNALARGCTFQQLLEGVWNSLLDSLKHGKNALAAREAIVSRMQLLGIPQARAEELAKDVVARPFGIVSLRPLNAKFQTLRLANIPERSTPEPAQDAPRKSAQRSGNTLFIIPEAPPRPPVSTWHQAKAGKPCNAYLMAGSCEYMDTCPFDHSIRLDPEVPGVPGSTSLTNVSPDPCHTYLVEGWCRFGDGCMYTHYKTLPAVAGEPNAKTPPAVPRATVPAAAVVPPGCATPTPPAEPAPPNISAPGVVLKAAAPGNPSPPPAPRTARRQKFVPISVVLAQSPWGARPVARPSEEQTPQPAQAPVPPSDQPHYSTEPEAGDGQEGLQGEAVAPEALSPLVSDSSEQEAASPGPGQEASPPPAPVDLGPSFTQFILTAHRRDSPGQYLCDTSSHIEYILGIMEERRFEGLIPPLSEQEFDWRFSPSTVQVLYTKWRTPVDLMQQSYNDLCNQEPLDVEAMDRARLELRLARWQSAEQIFRHRNKKQGLELILDKTPRVADFQGLHLTEALAYLAFAIQRLQRVANHAGRFQLMNIITGSAPLSKYSKAIKHVNRIHIALATDLLARDIYFREDHNLSFLYLSFRVEPREVADDV</sequence>
<feature type="region of interest" description="Disordered" evidence="5">
    <location>
        <begin position="356"/>
        <end position="386"/>
    </location>
</feature>
<feature type="domain" description="C3H1-type" evidence="6">
    <location>
        <begin position="144"/>
        <end position="172"/>
    </location>
</feature>
<accession>A0A058ZHP4</accession>
<keyword evidence="1 4" id="KW-0479">Metal-binding</keyword>
<dbReference type="InterPro" id="IPR036855">
    <property type="entry name" value="Znf_CCCH_sf"/>
</dbReference>
<feature type="compositionally biased region" description="Low complexity" evidence="5">
    <location>
        <begin position="262"/>
        <end position="274"/>
    </location>
</feature>
<keyword evidence="8" id="KW-1185">Reference proteome</keyword>
<feature type="compositionally biased region" description="Pro residues" evidence="5">
    <location>
        <begin position="250"/>
        <end position="261"/>
    </location>
</feature>
<feature type="region of interest" description="Disordered" evidence="5">
    <location>
        <begin position="303"/>
        <end position="344"/>
    </location>
</feature>
<dbReference type="RefSeq" id="XP_009493172.1">
    <property type="nucleotide sequence ID" value="XM_009494897.1"/>
</dbReference>
<protein>
    <recommendedName>
        <fullName evidence="6">C3H1-type domain-containing protein</fullName>
    </recommendedName>
</protein>